<dbReference type="AlphaFoldDB" id="A0A3N4PAL7"/>
<reference evidence="3 4" key="1">
    <citation type="submission" date="2018-11" db="EMBL/GenBank/DDBJ databases">
        <title>Chitinophaga lutea sp.nov., isolate from arsenic contaminated soil.</title>
        <authorList>
            <person name="Zong Y."/>
        </authorList>
    </citation>
    <scope>NUCLEOTIDE SEQUENCE [LARGE SCALE GENOMIC DNA]</scope>
    <source>
        <strain evidence="3 4">ZY74</strain>
    </source>
</reference>
<dbReference type="EMBL" id="RPDH01000003">
    <property type="protein sequence ID" value="RPE05702.1"/>
    <property type="molecule type" value="Genomic_DNA"/>
</dbReference>
<accession>A0A3N4PAL7</accession>
<sequence>MWTISENKTWTYLEERFPWVQVMQEVPQDRIHHAEGNVAVHTQMVLRALEEDTAWQNLAALDRETLWAAALLHDVEKASTTVTEADGRITSKGHARKGAQTAGRILYRDTPTPFAIREAVCGLVRHHSLPLWLLEKRDPLKTLIQASLEVNTEWLAILARADVRGRIATDIPDLLYRVDCFEEFCKEHACWGATRPFASGEALLHYLEKEDAHADYVPFEQQQPKVVLMSGLPGAGKDTFIKKHYPDWPVVSLDGIRGQRNIVHGDKTGNGQAIQAAKELARQYLRKKQPFVWNATNITRQMRAQLISLFRDYKAHVTLVYLEVPYAQLTAQNRNREAAVPAAALDKLVNKLEVPARWEAQEVIYVTGQPAKTLS</sequence>
<dbReference type="PANTHER" id="PTHR47545">
    <property type="entry name" value="MULTIFUNCTIONAL CCA PROTEIN"/>
    <property type="match status" value="1"/>
</dbReference>
<dbReference type="SUPFAM" id="SSF52540">
    <property type="entry name" value="P-loop containing nucleoside triphosphate hydrolases"/>
    <property type="match status" value="1"/>
</dbReference>
<evidence type="ECO:0000259" key="2">
    <source>
        <dbReference type="Pfam" id="PF01966"/>
    </source>
</evidence>
<dbReference type="InterPro" id="IPR050124">
    <property type="entry name" value="tRNA_CCA-adding_enzyme"/>
</dbReference>
<dbReference type="InterPro" id="IPR006675">
    <property type="entry name" value="HDIG_dom"/>
</dbReference>
<protein>
    <submittedName>
        <fullName evidence="3">HDIG domain-containing protein</fullName>
    </submittedName>
</protein>
<keyword evidence="1" id="KW-0547">Nucleotide-binding</keyword>
<proteinExistence type="predicted"/>
<dbReference type="CDD" id="cd00077">
    <property type="entry name" value="HDc"/>
    <property type="match status" value="1"/>
</dbReference>
<dbReference type="Pfam" id="PF13671">
    <property type="entry name" value="AAA_33"/>
    <property type="match status" value="1"/>
</dbReference>
<dbReference type="NCBIfam" id="TIGR00277">
    <property type="entry name" value="HDIG"/>
    <property type="match status" value="1"/>
</dbReference>
<dbReference type="InterPro" id="IPR003607">
    <property type="entry name" value="HD/PDEase_dom"/>
</dbReference>
<dbReference type="Pfam" id="PF01966">
    <property type="entry name" value="HD"/>
    <property type="match status" value="1"/>
</dbReference>
<dbReference type="Proteomes" id="UP000278351">
    <property type="component" value="Unassembled WGS sequence"/>
</dbReference>
<evidence type="ECO:0000256" key="1">
    <source>
        <dbReference type="ARBA" id="ARBA00022741"/>
    </source>
</evidence>
<name>A0A3N4PAL7_9BACT</name>
<dbReference type="OrthoDB" id="9805698at2"/>
<dbReference type="InterPro" id="IPR006674">
    <property type="entry name" value="HD_domain"/>
</dbReference>
<keyword evidence="4" id="KW-1185">Reference proteome</keyword>
<feature type="domain" description="HD" evidence="2">
    <location>
        <begin position="44"/>
        <end position="132"/>
    </location>
</feature>
<dbReference type="Gene3D" id="3.40.50.300">
    <property type="entry name" value="P-loop containing nucleotide triphosphate hydrolases"/>
    <property type="match status" value="1"/>
</dbReference>
<dbReference type="GO" id="GO:0000166">
    <property type="term" value="F:nucleotide binding"/>
    <property type="evidence" value="ECO:0007669"/>
    <property type="project" value="UniProtKB-KW"/>
</dbReference>
<evidence type="ECO:0000313" key="3">
    <source>
        <dbReference type="EMBL" id="RPE05702.1"/>
    </source>
</evidence>
<organism evidence="3 4">
    <name type="scientific">Chitinophaga lutea</name>
    <dbReference type="NCBI Taxonomy" id="2488634"/>
    <lineage>
        <taxon>Bacteria</taxon>
        <taxon>Pseudomonadati</taxon>
        <taxon>Bacteroidota</taxon>
        <taxon>Chitinophagia</taxon>
        <taxon>Chitinophagales</taxon>
        <taxon>Chitinophagaceae</taxon>
        <taxon>Chitinophaga</taxon>
    </lineage>
</organism>
<dbReference type="SUPFAM" id="SSF109604">
    <property type="entry name" value="HD-domain/PDEase-like"/>
    <property type="match status" value="1"/>
</dbReference>
<gene>
    <name evidence="3" type="ORF">EGT74_25375</name>
</gene>
<dbReference type="Gene3D" id="1.10.3090.10">
    <property type="entry name" value="cca-adding enzyme, domain 2"/>
    <property type="match status" value="1"/>
</dbReference>
<comment type="caution">
    <text evidence="3">The sequence shown here is derived from an EMBL/GenBank/DDBJ whole genome shotgun (WGS) entry which is preliminary data.</text>
</comment>
<dbReference type="InterPro" id="IPR027417">
    <property type="entry name" value="P-loop_NTPase"/>
</dbReference>
<dbReference type="PANTHER" id="PTHR47545:SF1">
    <property type="entry name" value="MULTIFUNCTIONAL CCA PROTEIN"/>
    <property type="match status" value="1"/>
</dbReference>
<evidence type="ECO:0000313" key="4">
    <source>
        <dbReference type="Proteomes" id="UP000278351"/>
    </source>
</evidence>